<dbReference type="SUPFAM" id="SSF52058">
    <property type="entry name" value="L domain-like"/>
    <property type="match status" value="2"/>
</dbReference>
<dbReference type="Gene3D" id="3.40.50.300">
    <property type="entry name" value="P-loop containing nucleotide triphosphate hydrolases"/>
    <property type="match status" value="1"/>
</dbReference>
<keyword evidence="2" id="KW-0433">Leucine-rich repeat</keyword>
<comment type="similarity">
    <text evidence="1">Belongs to the disease resistance NB-LRR family.</text>
</comment>
<dbReference type="Pfam" id="PF00931">
    <property type="entry name" value="NB-ARC"/>
    <property type="match status" value="1"/>
</dbReference>
<feature type="domain" description="R13L1/DRL21-like LRR repeat region" evidence="10">
    <location>
        <begin position="602"/>
        <end position="740"/>
    </location>
</feature>
<dbReference type="PRINTS" id="PR00364">
    <property type="entry name" value="DISEASERSIST"/>
</dbReference>
<dbReference type="GO" id="GO:0051707">
    <property type="term" value="P:response to other organism"/>
    <property type="evidence" value="ECO:0007669"/>
    <property type="project" value="UniProtKB-ARBA"/>
</dbReference>
<feature type="domain" description="Disease resistance N-terminal" evidence="8">
    <location>
        <begin position="9"/>
        <end position="89"/>
    </location>
</feature>
<name>A0A8S0V1I4_OLEEU</name>
<evidence type="ECO:0000256" key="1">
    <source>
        <dbReference type="ARBA" id="ARBA00008894"/>
    </source>
</evidence>
<feature type="domain" description="NB-ARC" evidence="7">
    <location>
        <begin position="172"/>
        <end position="338"/>
    </location>
</feature>
<dbReference type="Gene3D" id="3.80.10.10">
    <property type="entry name" value="Ribonuclease Inhibitor"/>
    <property type="match status" value="4"/>
</dbReference>
<organism evidence="11 12">
    <name type="scientific">Olea europaea subsp. europaea</name>
    <dbReference type="NCBI Taxonomy" id="158383"/>
    <lineage>
        <taxon>Eukaryota</taxon>
        <taxon>Viridiplantae</taxon>
        <taxon>Streptophyta</taxon>
        <taxon>Embryophyta</taxon>
        <taxon>Tracheophyta</taxon>
        <taxon>Spermatophyta</taxon>
        <taxon>Magnoliopsida</taxon>
        <taxon>eudicotyledons</taxon>
        <taxon>Gunneridae</taxon>
        <taxon>Pentapetalae</taxon>
        <taxon>asterids</taxon>
        <taxon>lamiids</taxon>
        <taxon>Lamiales</taxon>
        <taxon>Oleaceae</taxon>
        <taxon>Oleeae</taxon>
        <taxon>Olea</taxon>
    </lineage>
</organism>
<evidence type="ECO:0000256" key="2">
    <source>
        <dbReference type="ARBA" id="ARBA00022614"/>
    </source>
</evidence>
<proteinExistence type="inferred from homology"/>
<dbReference type="InterPro" id="IPR002182">
    <property type="entry name" value="NB-ARC"/>
</dbReference>
<evidence type="ECO:0000259" key="7">
    <source>
        <dbReference type="Pfam" id="PF00931"/>
    </source>
</evidence>
<dbReference type="PANTHER" id="PTHR36766">
    <property type="entry name" value="PLANT BROAD-SPECTRUM MILDEW RESISTANCE PROTEIN RPW8"/>
    <property type="match status" value="1"/>
</dbReference>
<dbReference type="Proteomes" id="UP000594638">
    <property type="component" value="Unassembled WGS sequence"/>
</dbReference>
<dbReference type="OrthoDB" id="1896560at2759"/>
<dbReference type="PANTHER" id="PTHR36766:SF70">
    <property type="entry name" value="DISEASE RESISTANCE PROTEIN RGA4"/>
    <property type="match status" value="1"/>
</dbReference>
<evidence type="ECO:0000259" key="9">
    <source>
        <dbReference type="Pfam" id="PF23559"/>
    </source>
</evidence>
<dbReference type="Pfam" id="PF18052">
    <property type="entry name" value="Rx_N"/>
    <property type="match status" value="1"/>
</dbReference>
<keyword evidence="3" id="KW-0677">Repeat</keyword>
<gene>
    <name evidence="11" type="ORF">OLEA9_A075529</name>
</gene>
<dbReference type="SUPFAM" id="SSF52540">
    <property type="entry name" value="P-loop containing nucleoside triphosphate hydrolases"/>
    <property type="match status" value="1"/>
</dbReference>
<dbReference type="InterPro" id="IPR058922">
    <property type="entry name" value="WHD_DRP"/>
</dbReference>
<keyword evidence="4" id="KW-0547">Nucleotide-binding</keyword>
<keyword evidence="6" id="KW-0067">ATP-binding</keyword>
<dbReference type="CDD" id="cd14798">
    <property type="entry name" value="RX-CC_like"/>
    <property type="match status" value="1"/>
</dbReference>
<dbReference type="Gene3D" id="1.10.8.430">
    <property type="entry name" value="Helical domain of apoptotic protease-activating factors"/>
    <property type="match status" value="1"/>
</dbReference>
<dbReference type="Pfam" id="PF23559">
    <property type="entry name" value="WHD_DRP"/>
    <property type="match status" value="1"/>
</dbReference>
<sequence length="1139" mass="130259">MDAAISVPVRVTLQKLLDLAHPDLSLLWNFKKDLKKLDGLLKMMDLVLHDAEKRQVTEEAVKLWLKNLRDVAYDAGHVLDEINYENMRHVVDMQDWTKIWECLDIFCFIPRLVFQWRMACRIKEINVNFEDINKQASDLGLQRGAGYALNVPTETDSKTVDPILFRRQNDESEIVQKITKANDAVISVLPIVGMGGLGKTTLARSVFNHPSTQSHFDETIWVCISKNFDVTIIFKRILECLEDTSDGDNREAIVKKLGKKLGGKKYFLVLDDIWNENRQFWDDFKNTMVGVNPNKGNVIMVTTRDERVASIVKTYRDPYKLELLKDDQCWTIIKARAFGDAEVPERFEKVGYEIACKCRGLPLAANMVGGTLQGKEVAEWISVLENGLSNLEANQNIVFQVLKLSFDRLSSPLLKKCFAYCSIFPEDSKIEREDLIQLWMAEGFLLKNGENNMETLGNNYFNNLLQNSFLQEAEKDDYGNIKYCKMHDLHLHTLKLCGTGVEVLPSAIGKLIHLRYLDASQNYYLETLPDSICKLYNLQTLRFVNCSDYQRLPERLSDLSNLRHLYFYSSNKDFQMPPKIRKLSHLQTLRFFRVGDKEGCRIEELGFLKNLRGKLDIHNLELVNGIEEAKKADLVGKTKIYKLSFKWTTNNDENVSEGNNNDESVLEGLQPHPNLKSIEIEGYRGTKFPSWTMRMEVFLDGRGWLKLDKLIDVFFSNCENCEEIPMFGLLPLLKYLTLDGLNNLQSIGPSFYGGQETRVMFPALERLILSNMPNLTAWAEAEVMPVVETRKCREQVFPRLEDLKIKNCPKLITSPSHFPCLKKLEIDTIESDFPLTKILSSSSPTSLEVLSISRISSLTSLLPHLQGYQKYLRELTIEDCEKLRELPDDLHSFQSLIILRIFECPSLQSISYQSGQKGPPSLRTLEISSCSELSYLPSEMIESIRCLEDLSVTRCNKLVSISIDLGELPCISRLEISYCFELRNLPKGIGRHSKLTKLTIGGFSKSIDFNSFQTVLDDIGQSKSLRNLSLNGWKHCDSLPYQFQHLTSLESLTLFDFGMEALPEWFGGLSSLSSLSLCACYKLRHMPSKEAMQRLKKLQYLIVTCCPLLREMCREENSPDSEWSKISHIRHIGGVGPGF</sequence>
<dbReference type="Gene3D" id="1.20.5.4130">
    <property type="match status" value="1"/>
</dbReference>
<accession>A0A8S0V1I4</accession>
<evidence type="ECO:0000256" key="4">
    <source>
        <dbReference type="ARBA" id="ARBA00022741"/>
    </source>
</evidence>
<keyword evidence="12" id="KW-1185">Reference proteome</keyword>
<feature type="domain" description="Disease resistance protein winged helix" evidence="9">
    <location>
        <begin position="423"/>
        <end position="489"/>
    </location>
</feature>
<dbReference type="FunFam" id="1.10.10.10:FF:000322">
    <property type="entry name" value="Probable disease resistance protein At1g63360"/>
    <property type="match status" value="1"/>
</dbReference>
<dbReference type="InterPro" id="IPR042197">
    <property type="entry name" value="Apaf_helical"/>
</dbReference>
<evidence type="ECO:0000256" key="3">
    <source>
        <dbReference type="ARBA" id="ARBA00022737"/>
    </source>
</evidence>
<dbReference type="AlphaFoldDB" id="A0A8S0V1I4"/>
<dbReference type="InterPro" id="IPR056789">
    <property type="entry name" value="LRR_R13L1-DRL21"/>
</dbReference>
<dbReference type="GO" id="GO:0043531">
    <property type="term" value="F:ADP binding"/>
    <property type="evidence" value="ECO:0007669"/>
    <property type="project" value="InterPro"/>
</dbReference>
<protein>
    <submittedName>
        <fullName evidence="11">Disease resistance RGA3</fullName>
    </submittedName>
</protein>
<dbReference type="Gramene" id="OE9A075529T1">
    <property type="protein sequence ID" value="OE9A075529C1"/>
    <property type="gene ID" value="OE9A075529"/>
</dbReference>
<dbReference type="GO" id="GO:0006952">
    <property type="term" value="P:defense response"/>
    <property type="evidence" value="ECO:0007669"/>
    <property type="project" value="UniProtKB-KW"/>
</dbReference>
<dbReference type="Pfam" id="PF25019">
    <property type="entry name" value="LRR_R13L1-DRL21"/>
    <property type="match status" value="1"/>
</dbReference>
<dbReference type="InterPro" id="IPR032675">
    <property type="entry name" value="LRR_dom_sf"/>
</dbReference>
<evidence type="ECO:0000259" key="8">
    <source>
        <dbReference type="Pfam" id="PF18052"/>
    </source>
</evidence>
<dbReference type="InterPro" id="IPR038005">
    <property type="entry name" value="RX-like_CC"/>
</dbReference>
<evidence type="ECO:0000256" key="5">
    <source>
        <dbReference type="ARBA" id="ARBA00022821"/>
    </source>
</evidence>
<evidence type="ECO:0000259" key="10">
    <source>
        <dbReference type="Pfam" id="PF25019"/>
    </source>
</evidence>
<dbReference type="InterPro" id="IPR027417">
    <property type="entry name" value="P-loop_NTPase"/>
</dbReference>
<dbReference type="EMBL" id="CACTIH010009114">
    <property type="protein sequence ID" value="CAA3024677.1"/>
    <property type="molecule type" value="Genomic_DNA"/>
</dbReference>
<evidence type="ECO:0000313" key="12">
    <source>
        <dbReference type="Proteomes" id="UP000594638"/>
    </source>
</evidence>
<keyword evidence="5" id="KW-0611">Plant defense</keyword>
<dbReference type="InterPro" id="IPR041118">
    <property type="entry name" value="Rx_N"/>
</dbReference>
<evidence type="ECO:0000256" key="6">
    <source>
        <dbReference type="ARBA" id="ARBA00022840"/>
    </source>
</evidence>
<evidence type="ECO:0000313" key="11">
    <source>
        <dbReference type="EMBL" id="CAA3024677.1"/>
    </source>
</evidence>
<dbReference type="GO" id="GO:0005524">
    <property type="term" value="F:ATP binding"/>
    <property type="evidence" value="ECO:0007669"/>
    <property type="project" value="UniProtKB-KW"/>
</dbReference>
<comment type="caution">
    <text evidence="11">The sequence shown here is derived from an EMBL/GenBank/DDBJ whole genome shotgun (WGS) entry which is preliminary data.</text>
</comment>
<reference evidence="11 12" key="1">
    <citation type="submission" date="2019-12" db="EMBL/GenBank/DDBJ databases">
        <authorList>
            <person name="Alioto T."/>
            <person name="Alioto T."/>
            <person name="Gomez Garrido J."/>
        </authorList>
    </citation>
    <scope>NUCLEOTIDE SEQUENCE [LARGE SCALE GENOMIC DNA]</scope>
</reference>